<evidence type="ECO:0000259" key="3">
    <source>
        <dbReference type="PROSITE" id="PS50217"/>
    </source>
</evidence>
<dbReference type="Proteomes" id="UP001497383">
    <property type="component" value="Chromosome 3"/>
</dbReference>
<feature type="domain" description="BZIP" evidence="3">
    <location>
        <begin position="314"/>
        <end position="375"/>
    </location>
</feature>
<feature type="region of interest" description="Disordered" evidence="2">
    <location>
        <begin position="75"/>
        <end position="98"/>
    </location>
</feature>
<evidence type="ECO:0000256" key="2">
    <source>
        <dbReference type="SAM" id="MobiDB-lite"/>
    </source>
</evidence>
<dbReference type="GeneID" id="92208158"/>
<keyword evidence="5" id="KW-1185">Reference proteome</keyword>
<reference evidence="4 5" key="1">
    <citation type="submission" date="2024-03" db="EMBL/GenBank/DDBJ databases">
        <authorList>
            <person name="Brejova B."/>
        </authorList>
    </citation>
    <scope>NUCLEOTIDE SEQUENCE [LARGE SCALE GENOMIC DNA]</scope>
    <source>
        <strain evidence="4 5">CBS 14171</strain>
    </source>
</reference>
<dbReference type="Gene3D" id="1.20.5.170">
    <property type="match status" value="1"/>
</dbReference>
<feature type="compositionally biased region" description="Low complexity" evidence="2">
    <location>
        <begin position="252"/>
        <end position="276"/>
    </location>
</feature>
<dbReference type="PROSITE" id="PS50217">
    <property type="entry name" value="BZIP"/>
    <property type="match status" value="1"/>
</dbReference>
<evidence type="ECO:0000313" key="5">
    <source>
        <dbReference type="Proteomes" id="UP001497383"/>
    </source>
</evidence>
<dbReference type="PROSITE" id="PS00036">
    <property type="entry name" value="BZIP_BASIC"/>
    <property type="match status" value="1"/>
</dbReference>
<dbReference type="CDD" id="cd14687">
    <property type="entry name" value="bZIP_ATF2"/>
    <property type="match status" value="1"/>
</dbReference>
<evidence type="ECO:0000256" key="1">
    <source>
        <dbReference type="SAM" id="Coils"/>
    </source>
</evidence>
<dbReference type="RefSeq" id="XP_066829900.1">
    <property type="nucleotide sequence ID" value="XM_066973019.1"/>
</dbReference>
<protein>
    <recommendedName>
        <fullName evidence="3">BZIP domain-containing protein</fullName>
    </recommendedName>
</protein>
<feature type="compositionally biased region" description="Polar residues" evidence="2">
    <location>
        <begin position="85"/>
        <end position="98"/>
    </location>
</feature>
<accession>A0ABP0ZKR2</accession>
<feature type="coiled-coil region" evidence="1">
    <location>
        <begin position="344"/>
        <end position="378"/>
    </location>
</feature>
<dbReference type="InterPro" id="IPR046347">
    <property type="entry name" value="bZIP_sf"/>
</dbReference>
<feature type="region of interest" description="Disordered" evidence="2">
    <location>
        <begin position="1"/>
        <end position="39"/>
    </location>
</feature>
<name>A0ABP0ZKR2_9ASCO</name>
<dbReference type="Pfam" id="PF00170">
    <property type="entry name" value="bZIP_1"/>
    <property type="match status" value="1"/>
</dbReference>
<gene>
    <name evidence="4" type="ORF">LODBEIA_P29620</name>
</gene>
<feature type="compositionally biased region" description="Polar residues" evidence="2">
    <location>
        <begin position="197"/>
        <end position="213"/>
    </location>
</feature>
<dbReference type="InterPro" id="IPR004827">
    <property type="entry name" value="bZIP"/>
</dbReference>
<feature type="compositionally biased region" description="Polar residues" evidence="2">
    <location>
        <begin position="13"/>
        <end position="39"/>
    </location>
</feature>
<evidence type="ECO:0000313" key="4">
    <source>
        <dbReference type="EMBL" id="CAK9438738.1"/>
    </source>
</evidence>
<sequence length="390" mass="43458">MSTNPPLSFEQFPPQTIDSAGTAQPMNFNQNSLPMSGTAISGQPQALNLSDASVVNSLRSNIMGQHSHAVVGLVPSHDPHDGHYNESSVPTGNGTNQNQDAKIKHEYIQEQQQQRANLNYPPNVPFDLNSYPLTNPPIFDSTYMLPYSNDGIPRRRRVSISNGQIGQIMSHEAFFDDLETSVDEEFTSKFNEYQLNKPATSSAPLPDNGNNNIGLVHNGQGPLGLSQNQVQQPHPHHIQHQQQQQHLHHHQQSLSRAQSQQLPDISTSTAAAAGGAPIHSQVAGVPPPNHQLIYNNEVIYNPNNGPIVGTAAWKKERLLQRNRVAASKCRQRKKNAQIQLQDSVNKMEADLKMKNEEINKLQSILSQYKMNIRRYLETGERDDKLLRDLI</sequence>
<dbReference type="SUPFAM" id="SSF57959">
    <property type="entry name" value="Leucine zipper domain"/>
    <property type="match status" value="1"/>
</dbReference>
<dbReference type="EMBL" id="OZ022407">
    <property type="protein sequence ID" value="CAK9438738.1"/>
    <property type="molecule type" value="Genomic_DNA"/>
</dbReference>
<proteinExistence type="predicted"/>
<feature type="region of interest" description="Disordered" evidence="2">
    <location>
        <begin position="197"/>
        <end position="284"/>
    </location>
</feature>
<dbReference type="SMART" id="SM00338">
    <property type="entry name" value="BRLZ"/>
    <property type="match status" value="1"/>
</dbReference>
<organism evidence="4 5">
    <name type="scientific">Lodderomyces beijingensis</name>
    <dbReference type="NCBI Taxonomy" id="1775926"/>
    <lineage>
        <taxon>Eukaryota</taxon>
        <taxon>Fungi</taxon>
        <taxon>Dikarya</taxon>
        <taxon>Ascomycota</taxon>
        <taxon>Saccharomycotina</taxon>
        <taxon>Pichiomycetes</taxon>
        <taxon>Debaryomycetaceae</taxon>
        <taxon>Candida/Lodderomyces clade</taxon>
        <taxon>Lodderomyces</taxon>
    </lineage>
</organism>
<keyword evidence="1" id="KW-0175">Coiled coil</keyword>